<dbReference type="STRING" id="574087.Acear_2336"/>
<sequence>MASFEASTCHNCGRKIMGLKFSSASETICTNCANSKEKSSAIKNNSQKKHNLEDSIHIGDKLASNKLKRSITTLLEELYTDNHDKLIIICVGTDRSTGDALGPLTGSRLNKFTPSEIPVFGTLKEPVHATNLQEKMKYINNRYQNPFVLAIDAGLGNNDSIGSINIKRGPLKPGSGVNKDLPLIGNMHITGLVNIGGYMEYFVLQSTRLHLVMKMAKTISRGVNWGLKKSKLKLLN</sequence>
<dbReference type="NCBIfam" id="TIGR02841">
    <property type="entry name" value="spore_YyaC"/>
    <property type="match status" value="1"/>
</dbReference>
<evidence type="ECO:0000313" key="1">
    <source>
        <dbReference type="EMBL" id="ADL13817.1"/>
    </source>
</evidence>
<dbReference type="SUPFAM" id="SSF53163">
    <property type="entry name" value="HybD-like"/>
    <property type="match status" value="1"/>
</dbReference>
<accession>D9QUL6</accession>
<protein>
    <submittedName>
        <fullName evidence="1">Sporulation protein YyaC</fullName>
    </submittedName>
</protein>
<dbReference type="HOGENOM" id="CLU_104063_1_0_9"/>
<dbReference type="Pfam" id="PF06866">
    <property type="entry name" value="DUF1256"/>
    <property type="match status" value="1"/>
</dbReference>
<reference evidence="1 2" key="1">
    <citation type="journal article" date="2010" name="Stand. Genomic Sci.">
        <title>Complete genome sequence of Acetohalobium arabaticum type strain (Z-7288).</title>
        <authorList>
            <person name="Sikorski J."/>
            <person name="Lapidus A."/>
            <person name="Chertkov O."/>
            <person name="Lucas S."/>
            <person name="Copeland A."/>
            <person name="Glavina Del Rio T."/>
            <person name="Nolan M."/>
            <person name="Tice H."/>
            <person name="Cheng J.F."/>
            <person name="Han C."/>
            <person name="Brambilla E."/>
            <person name="Pitluck S."/>
            <person name="Liolios K."/>
            <person name="Ivanova N."/>
            <person name="Mavromatis K."/>
            <person name="Mikhailova N."/>
            <person name="Pati A."/>
            <person name="Bruce D."/>
            <person name="Detter C."/>
            <person name="Tapia R."/>
            <person name="Goodwin L."/>
            <person name="Chen A."/>
            <person name="Palaniappan K."/>
            <person name="Land M."/>
            <person name="Hauser L."/>
            <person name="Chang Y.J."/>
            <person name="Jeffries C.D."/>
            <person name="Rohde M."/>
            <person name="Goker M."/>
            <person name="Spring S."/>
            <person name="Woyke T."/>
            <person name="Bristow J."/>
            <person name="Eisen J.A."/>
            <person name="Markowitz V."/>
            <person name="Hugenholtz P."/>
            <person name="Kyrpides N.C."/>
            <person name="Klenk H.P."/>
        </authorList>
    </citation>
    <scope>NUCLEOTIDE SEQUENCE [LARGE SCALE GENOMIC DNA]</scope>
    <source>
        <strain evidence="2">ATCC 49924 / DSM 5501 / Z-7288</strain>
    </source>
</reference>
<dbReference type="RefSeq" id="WP_013279258.1">
    <property type="nucleotide sequence ID" value="NC_014378.1"/>
</dbReference>
<dbReference type="KEGG" id="aar:Acear_2336"/>
<dbReference type="EMBL" id="CP002105">
    <property type="protein sequence ID" value="ADL13817.1"/>
    <property type="molecule type" value="Genomic_DNA"/>
</dbReference>
<keyword evidence="2" id="KW-1185">Reference proteome</keyword>
<dbReference type="eggNOG" id="ENOG50313RY">
    <property type="taxonomic scope" value="Bacteria"/>
</dbReference>
<evidence type="ECO:0000313" key="2">
    <source>
        <dbReference type="Proteomes" id="UP000001661"/>
    </source>
</evidence>
<dbReference type="InterPro" id="IPR023430">
    <property type="entry name" value="Pept_HybD-like_dom_sf"/>
</dbReference>
<proteinExistence type="predicted"/>
<dbReference type="AlphaFoldDB" id="D9QUL6"/>
<gene>
    <name evidence="1" type="ordered locus">Acear_2336</name>
</gene>
<dbReference type="Proteomes" id="UP000001661">
    <property type="component" value="Chromosome"/>
</dbReference>
<organism evidence="1 2">
    <name type="scientific">Acetohalobium arabaticum (strain ATCC 49924 / DSM 5501 / Z-7288)</name>
    <dbReference type="NCBI Taxonomy" id="574087"/>
    <lineage>
        <taxon>Bacteria</taxon>
        <taxon>Bacillati</taxon>
        <taxon>Bacillota</taxon>
        <taxon>Clostridia</taxon>
        <taxon>Halanaerobiales</taxon>
        <taxon>Halobacteroidaceae</taxon>
        <taxon>Acetohalobium</taxon>
    </lineage>
</organism>
<name>D9QUL6_ACEAZ</name>
<dbReference type="InterPro" id="IPR009665">
    <property type="entry name" value="YyaC"/>
</dbReference>